<dbReference type="InterPro" id="IPR052017">
    <property type="entry name" value="TSUP"/>
</dbReference>
<keyword evidence="6 7" id="KW-0472">Membrane</keyword>
<feature type="transmembrane region" description="Helical" evidence="7">
    <location>
        <begin position="274"/>
        <end position="291"/>
    </location>
</feature>
<feature type="transmembrane region" description="Helical" evidence="7">
    <location>
        <begin position="45"/>
        <end position="66"/>
    </location>
</feature>
<proteinExistence type="predicted"/>
<feature type="transmembrane region" description="Helical" evidence="7">
    <location>
        <begin position="12"/>
        <end position="33"/>
    </location>
</feature>
<dbReference type="PANTHER" id="PTHR30269">
    <property type="entry name" value="TRANSMEMBRANE PROTEIN YFCA"/>
    <property type="match status" value="1"/>
</dbReference>
<sequence length="332" mass="34867">MDHPGADSSLSLVAPAAVEWICANTSAFFNLSSGTAAALASGEQASYVVGGSVSYPVLLAILAFLMGLGKGGVPGSSTCSVALNSLLAPSGLGCLDAAVALGVPITFLADLLVSSSYFEHARWDVIMRLLPATGLGVAVGTQVMGKLSEAQAKLLIGSILMFILLVNLSQELLVKPAQEGKAVAEESNKTGKALPPEERVPSYATSIWFVSLMGGVGGFATILTNSMGPMLNVFLLTLKLDPQVFVGTRATFFTIVNTIKLAQRLSTGTLSLDLVKVGILYGFVALFGVLVSKQIIKRMSKTVFVRLEYGLMTFASLKLIDVGTELNFFSFR</sequence>
<organism evidence="8 9">
    <name type="scientific">Polarella glacialis</name>
    <name type="common">Dinoflagellate</name>
    <dbReference type="NCBI Taxonomy" id="89957"/>
    <lineage>
        <taxon>Eukaryota</taxon>
        <taxon>Sar</taxon>
        <taxon>Alveolata</taxon>
        <taxon>Dinophyceae</taxon>
        <taxon>Suessiales</taxon>
        <taxon>Suessiaceae</taxon>
        <taxon>Polarella</taxon>
    </lineage>
</organism>
<dbReference type="AlphaFoldDB" id="A0A813LK15"/>
<evidence type="ECO:0008006" key="10">
    <source>
        <dbReference type="Google" id="ProtNLM"/>
    </source>
</evidence>
<keyword evidence="2" id="KW-0813">Transport</keyword>
<keyword evidence="5 7" id="KW-1133">Transmembrane helix</keyword>
<evidence type="ECO:0000256" key="4">
    <source>
        <dbReference type="ARBA" id="ARBA00022692"/>
    </source>
</evidence>
<dbReference type="Proteomes" id="UP000626109">
    <property type="component" value="Unassembled WGS sequence"/>
</dbReference>
<accession>A0A813LK15</accession>
<dbReference type="EMBL" id="CAJNNW010035197">
    <property type="protein sequence ID" value="CAE8726265.1"/>
    <property type="molecule type" value="Genomic_DNA"/>
</dbReference>
<evidence type="ECO:0000256" key="5">
    <source>
        <dbReference type="ARBA" id="ARBA00022989"/>
    </source>
</evidence>
<comment type="subcellular location">
    <subcellularLocation>
        <location evidence="1">Cell membrane</location>
        <topology evidence="1">Multi-pass membrane protein</topology>
    </subcellularLocation>
</comment>
<evidence type="ECO:0000313" key="8">
    <source>
        <dbReference type="EMBL" id="CAE8726265.1"/>
    </source>
</evidence>
<feature type="transmembrane region" description="Helical" evidence="7">
    <location>
        <begin position="150"/>
        <end position="168"/>
    </location>
</feature>
<protein>
    <recommendedName>
        <fullName evidence="10">Membrane transporter protein</fullName>
    </recommendedName>
</protein>
<feature type="transmembrane region" description="Helical" evidence="7">
    <location>
        <begin position="86"/>
        <end position="113"/>
    </location>
</feature>
<dbReference type="Pfam" id="PF01925">
    <property type="entry name" value="TauE"/>
    <property type="match status" value="1"/>
</dbReference>
<evidence type="ECO:0000256" key="7">
    <source>
        <dbReference type="SAM" id="Phobius"/>
    </source>
</evidence>
<dbReference type="PANTHER" id="PTHR30269:SF37">
    <property type="entry name" value="MEMBRANE TRANSPORTER PROTEIN"/>
    <property type="match status" value="1"/>
</dbReference>
<gene>
    <name evidence="8" type="ORF">PGLA2088_LOCUS44433</name>
</gene>
<dbReference type="InterPro" id="IPR002781">
    <property type="entry name" value="TM_pro_TauE-like"/>
</dbReference>
<keyword evidence="4 7" id="KW-0812">Transmembrane</keyword>
<name>A0A813LK15_POLGL</name>
<evidence type="ECO:0000313" key="9">
    <source>
        <dbReference type="Proteomes" id="UP000626109"/>
    </source>
</evidence>
<dbReference type="GO" id="GO:0005886">
    <property type="term" value="C:plasma membrane"/>
    <property type="evidence" value="ECO:0007669"/>
    <property type="project" value="UniProtKB-SubCell"/>
</dbReference>
<evidence type="ECO:0000256" key="1">
    <source>
        <dbReference type="ARBA" id="ARBA00004651"/>
    </source>
</evidence>
<evidence type="ECO:0000256" key="6">
    <source>
        <dbReference type="ARBA" id="ARBA00023136"/>
    </source>
</evidence>
<evidence type="ECO:0000256" key="2">
    <source>
        <dbReference type="ARBA" id="ARBA00022448"/>
    </source>
</evidence>
<feature type="transmembrane region" description="Helical" evidence="7">
    <location>
        <begin position="207"/>
        <end position="228"/>
    </location>
</feature>
<evidence type="ECO:0000256" key="3">
    <source>
        <dbReference type="ARBA" id="ARBA00022475"/>
    </source>
</evidence>
<reference evidence="8" key="1">
    <citation type="submission" date="2021-02" db="EMBL/GenBank/DDBJ databases">
        <authorList>
            <person name="Dougan E. K."/>
            <person name="Rhodes N."/>
            <person name="Thang M."/>
            <person name="Chan C."/>
        </authorList>
    </citation>
    <scope>NUCLEOTIDE SEQUENCE</scope>
</reference>
<feature type="transmembrane region" description="Helical" evidence="7">
    <location>
        <begin position="125"/>
        <end position="144"/>
    </location>
</feature>
<keyword evidence="3" id="KW-1003">Cell membrane</keyword>
<comment type="caution">
    <text evidence="8">The sequence shown here is derived from an EMBL/GenBank/DDBJ whole genome shotgun (WGS) entry which is preliminary data.</text>
</comment>